<organism evidence="21 22">
    <name type="scientific">Artemia franciscana</name>
    <name type="common">Brine shrimp</name>
    <name type="synonym">Artemia sanfranciscana</name>
    <dbReference type="NCBI Taxonomy" id="6661"/>
    <lineage>
        <taxon>Eukaryota</taxon>
        <taxon>Metazoa</taxon>
        <taxon>Ecdysozoa</taxon>
        <taxon>Arthropoda</taxon>
        <taxon>Crustacea</taxon>
        <taxon>Branchiopoda</taxon>
        <taxon>Anostraca</taxon>
        <taxon>Artemiidae</taxon>
        <taxon>Artemia</taxon>
    </lineage>
</organism>
<gene>
    <name evidence="21" type="ORF">QYM36_007294</name>
</gene>
<dbReference type="InterPro" id="IPR006085">
    <property type="entry name" value="XPG_DNA_repair_N"/>
</dbReference>
<sequence length="756" mass="84318">MGISGLIPFVKKSTREVDLQSLKGQVAAVDAYCWLHKGAFSCADKLIKGEKTDGYVIYCMKYVNLLLNCGLKPILVFDGQTLPSKAETEKKRRLTRATAKQKGKALLAEGKYGEAVKHFQAAVDISPSMAFELIQACRSVNVDCIVAPYEADAQLAYLNKIGLAQVIITEDSDLIPFGCDKVLFKLNLEGRGQLYDRSLLNESLGVRANSFTIERFRQMCILSGCDYLPSLPGIGLGKSMQFFSKLKPSADVYSELSLLPNYLKKSGLVVSKDYRERYEQADNTFLYQLVYDPVSRGIIPLNPYPPGKDATHYPYAGLPTTPRKAFNLAIGNLNVFTYEAMGSYNPDEEECVSLTRSYSWSNSVKRAPHPSIWRPSYSSQEVFKSPRKTPKKSPRKKLAFGAEKTLITSFLISPTKKVTSPRSKDLTAEGKGILSQYSITATSNSPQPSPEKPKKARIESDYSSVEWTPTKIKRKKGGVWEDEEDPIGAKISPSISDGVKNPEREVVETQVIPDIDRNFTKMKNPFTVLVPKQGPKKRLAYSALSIFEKMKMTRSEHNQEIVISKYFSSTPSEAKSNKKPKLDEEASCFDYFESDSGVESLATSIATPTSPCDPSTPQKRTDENGDSESPILSSKLVSSSNLIRRSSSLKQRNLLQAFAYQRSVDRRSSICSLRKISDDVIDLAEEECDQNYTSIVENDYREQCTFEQESPAKSPVLGRSISRTIKKSQSKSAKTYSKVKGGNKQTNLFELFARKK</sequence>
<dbReference type="CDD" id="cd09908">
    <property type="entry name" value="H3TH_EXO1"/>
    <property type="match status" value="1"/>
</dbReference>
<dbReference type="SUPFAM" id="SSF88723">
    <property type="entry name" value="PIN domain-like"/>
    <property type="match status" value="1"/>
</dbReference>
<feature type="compositionally biased region" description="Polar residues" evidence="18">
    <location>
        <begin position="603"/>
        <end position="618"/>
    </location>
</feature>
<dbReference type="InterPro" id="IPR019974">
    <property type="entry name" value="XPG_CS"/>
</dbReference>
<dbReference type="SMART" id="SM00279">
    <property type="entry name" value="HhH2"/>
    <property type="match status" value="1"/>
</dbReference>
<dbReference type="InterPro" id="IPR037315">
    <property type="entry name" value="EXO1_H3TH"/>
</dbReference>
<evidence type="ECO:0000256" key="8">
    <source>
        <dbReference type="ARBA" id="ARBA00022769"/>
    </source>
</evidence>
<dbReference type="InterPro" id="IPR036279">
    <property type="entry name" value="5-3_exonuclease_C_sf"/>
</dbReference>
<dbReference type="Pfam" id="PF00752">
    <property type="entry name" value="XPG_N"/>
    <property type="match status" value="1"/>
</dbReference>
<dbReference type="Pfam" id="PF00867">
    <property type="entry name" value="XPG_I"/>
    <property type="match status" value="1"/>
</dbReference>
<keyword evidence="9 17" id="KW-0378">Hydrolase</keyword>
<dbReference type="GO" id="GO:0006310">
    <property type="term" value="P:DNA recombination"/>
    <property type="evidence" value="ECO:0007669"/>
    <property type="project" value="TreeGrafter"/>
</dbReference>
<evidence type="ECO:0000256" key="12">
    <source>
        <dbReference type="ARBA" id="ARBA00022881"/>
    </source>
</evidence>
<evidence type="ECO:0000256" key="6">
    <source>
        <dbReference type="ARBA" id="ARBA00022759"/>
    </source>
</evidence>
<keyword evidence="4 17" id="KW-0540">Nuclease</keyword>
<reference evidence="21" key="1">
    <citation type="submission" date="2023-07" db="EMBL/GenBank/DDBJ databases">
        <title>Chromosome-level genome assembly of Artemia franciscana.</title>
        <authorList>
            <person name="Jo E."/>
        </authorList>
    </citation>
    <scope>NUCLEOTIDE SEQUENCE</scope>
    <source>
        <tissue evidence="21">Whole body</tissue>
    </source>
</reference>
<comment type="caution">
    <text evidence="21">The sequence shown here is derived from an EMBL/GenBank/DDBJ whole genome shotgun (WGS) entry which is preliminary data.</text>
</comment>
<keyword evidence="13 17" id="KW-0238">DNA-binding</keyword>
<comment type="function">
    <text evidence="17">5'-&gt;3' double-stranded DNA exonuclease which may also possess a cryptic 3'-&gt;5' double-stranded DNA exonuclease activity. Functions in DNA mismatch repair.</text>
</comment>
<keyword evidence="8 17" id="KW-0228">DNA excision</keyword>
<feature type="region of interest" description="Disordered" evidence="18">
    <location>
        <begin position="437"/>
        <end position="461"/>
    </location>
</feature>
<dbReference type="InterPro" id="IPR044752">
    <property type="entry name" value="PIN-like_EXO1"/>
</dbReference>
<keyword evidence="22" id="KW-1185">Reference proteome</keyword>
<keyword evidence="14 17" id="KW-0234">DNA repair</keyword>
<dbReference type="InterPro" id="IPR006086">
    <property type="entry name" value="XPG-I_dom"/>
</dbReference>
<feature type="compositionally biased region" description="Polar residues" evidence="18">
    <location>
        <begin position="437"/>
        <end position="446"/>
    </location>
</feature>
<dbReference type="GO" id="GO:0005634">
    <property type="term" value="C:nucleus"/>
    <property type="evidence" value="ECO:0007669"/>
    <property type="project" value="UniProtKB-SubCell"/>
</dbReference>
<dbReference type="SUPFAM" id="SSF47807">
    <property type="entry name" value="5' to 3' exonuclease, C-terminal subdomain"/>
    <property type="match status" value="1"/>
</dbReference>
<evidence type="ECO:0000256" key="17">
    <source>
        <dbReference type="RuleBase" id="RU910737"/>
    </source>
</evidence>
<dbReference type="Gene3D" id="3.40.50.1010">
    <property type="entry name" value="5'-nuclease"/>
    <property type="match status" value="1"/>
</dbReference>
<dbReference type="PROSITE" id="PS50005">
    <property type="entry name" value="TPR"/>
    <property type="match status" value="1"/>
</dbReference>
<dbReference type="PANTHER" id="PTHR11081:SF8">
    <property type="entry name" value="EXONUCLEASE 1"/>
    <property type="match status" value="1"/>
</dbReference>
<dbReference type="SMART" id="SM00485">
    <property type="entry name" value="XPGN"/>
    <property type="match status" value="1"/>
</dbReference>
<feature type="region of interest" description="Disordered" evidence="18">
    <location>
        <begin position="711"/>
        <end position="739"/>
    </location>
</feature>
<dbReference type="AlphaFoldDB" id="A0AA88L8W7"/>
<dbReference type="Gene3D" id="1.10.150.20">
    <property type="entry name" value="5' to 3' exonuclease, C-terminal subdomain"/>
    <property type="match status" value="1"/>
</dbReference>
<evidence type="ECO:0000256" key="3">
    <source>
        <dbReference type="ARBA" id="ARBA00020324"/>
    </source>
</evidence>
<dbReference type="InterPro" id="IPR019734">
    <property type="entry name" value="TPR_rpt"/>
</dbReference>
<proteinExistence type="inferred from homology"/>
<comment type="similarity">
    <text evidence="2 17">Belongs to the XPG/RAD2 endonuclease family. EXO1 subfamily.</text>
</comment>
<evidence type="ECO:0000256" key="16">
    <source>
        <dbReference type="PROSITE-ProRule" id="PRU00339"/>
    </source>
</evidence>
<keyword evidence="5 17" id="KW-0479">Metal-binding</keyword>
<evidence type="ECO:0000256" key="2">
    <source>
        <dbReference type="ARBA" id="ARBA00010563"/>
    </source>
</evidence>
<dbReference type="SMART" id="SM00484">
    <property type="entry name" value="XPGI"/>
    <property type="match status" value="1"/>
</dbReference>
<evidence type="ECO:0000256" key="7">
    <source>
        <dbReference type="ARBA" id="ARBA00022763"/>
    </source>
</evidence>
<evidence type="ECO:0000256" key="9">
    <source>
        <dbReference type="ARBA" id="ARBA00022801"/>
    </source>
</evidence>
<evidence type="ECO:0000256" key="18">
    <source>
        <dbReference type="SAM" id="MobiDB-lite"/>
    </source>
</evidence>
<evidence type="ECO:0000313" key="21">
    <source>
        <dbReference type="EMBL" id="KAK2717104.1"/>
    </source>
</evidence>
<feature type="compositionally biased region" description="Basic and acidic residues" evidence="18">
    <location>
        <begin position="451"/>
        <end position="460"/>
    </location>
</feature>
<keyword evidence="12 17" id="KW-0267">Excision nuclease</keyword>
<feature type="repeat" description="TPR" evidence="16">
    <location>
        <begin position="96"/>
        <end position="129"/>
    </location>
</feature>
<dbReference type="GO" id="GO:0017108">
    <property type="term" value="F:5'-flap endonuclease activity"/>
    <property type="evidence" value="ECO:0007669"/>
    <property type="project" value="TreeGrafter"/>
</dbReference>
<dbReference type="EC" id="3.1.-.-" evidence="17"/>
<dbReference type="InterPro" id="IPR008918">
    <property type="entry name" value="HhH2"/>
</dbReference>
<keyword evidence="10 17" id="KW-0269">Exonuclease</keyword>
<name>A0AA88L8W7_ARTSF</name>
<dbReference type="PROSITE" id="PS00841">
    <property type="entry name" value="XPG_1"/>
    <property type="match status" value="1"/>
</dbReference>
<feature type="domain" description="XPG N-terminal" evidence="20">
    <location>
        <begin position="1"/>
        <end position="99"/>
    </location>
</feature>
<dbReference type="Proteomes" id="UP001187531">
    <property type="component" value="Unassembled WGS sequence"/>
</dbReference>
<dbReference type="FunFam" id="3.40.50.1010:FF:000002">
    <property type="entry name" value="Exonuclease 1, putative"/>
    <property type="match status" value="1"/>
</dbReference>
<evidence type="ECO:0000259" key="19">
    <source>
        <dbReference type="SMART" id="SM00484"/>
    </source>
</evidence>
<evidence type="ECO:0000256" key="14">
    <source>
        <dbReference type="ARBA" id="ARBA00023204"/>
    </source>
</evidence>
<evidence type="ECO:0000256" key="5">
    <source>
        <dbReference type="ARBA" id="ARBA00022723"/>
    </source>
</evidence>
<feature type="region of interest" description="Disordered" evidence="18">
    <location>
        <begin position="603"/>
        <end position="632"/>
    </location>
</feature>
<evidence type="ECO:0000259" key="20">
    <source>
        <dbReference type="SMART" id="SM00485"/>
    </source>
</evidence>
<evidence type="ECO:0000256" key="11">
    <source>
        <dbReference type="ARBA" id="ARBA00022842"/>
    </source>
</evidence>
<keyword evidence="7 17" id="KW-0227">DNA damage</keyword>
<dbReference type="GO" id="GO:0003677">
    <property type="term" value="F:DNA binding"/>
    <property type="evidence" value="ECO:0007669"/>
    <property type="project" value="UniProtKB-UniRule"/>
</dbReference>
<dbReference type="EMBL" id="JAVRJZ010000011">
    <property type="protein sequence ID" value="KAK2717104.1"/>
    <property type="molecule type" value="Genomic_DNA"/>
</dbReference>
<keyword evidence="11 17" id="KW-0460">Magnesium</keyword>
<evidence type="ECO:0000256" key="1">
    <source>
        <dbReference type="ARBA" id="ARBA00004123"/>
    </source>
</evidence>
<feature type="domain" description="XPG-I" evidence="19">
    <location>
        <begin position="138"/>
        <end position="206"/>
    </location>
</feature>
<accession>A0AA88L8W7</accession>
<comment type="subcellular location">
    <subcellularLocation>
        <location evidence="1 17">Nucleus</location>
    </subcellularLocation>
</comment>
<dbReference type="CDD" id="cd09857">
    <property type="entry name" value="PIN_EXO1"/>
    <property type="match status" value="1"/>
</dbReference>
<dbReference type="FunFam" id="1.10.150.20:FF:000011">
    <property type="entry name" value="exonuclease 1"/>
    <property type="match status" value="1"/>
</dbReference>
<dbReference type="PRINTS" id="PR00853">
    <property type="entry name" value="XPGRADSUPER"/>
</dbReference>
<dbReference type="PANTHER" id="PTHR11081">
    <property type="entry name" value="FLAP ENDONUCLEASE FAMILY MEMBER"/>
    <property type="match status" value="1"/>
</dbReference>
<dbReference type="GO" id="GO:0006298">
    <property type="term" value="P:mismatch repair"/>
    <property type="evidence" value="ECO:0007669"/>
    <property type="project" value="TreeGrafter"/>
</dbReference>
<evidence type="ECO:0000256" key="10">
    <source>
        <dbReference type="ARBA" id="ARBA00022839"/>
    </source>
</evidence>
<dbReference type="PROSITE" id="PS00842">
    <property type="entry name" value="XPG_2"/>
    <property type="match status" value="1"/>
</dbReference>
<comment type="cofactor">
    <cofactor evidence="17">
        <name>Mg(2+)</name>
        <dbReference type="ChEBI" id="CHEBI:18420"/>
    </cofactor>
    <text evidence="17">Binds 2 magnesium ions per subunit. They probably participate in the reaction catalyzed by the enzyme. May bind an additional third magnesium ion after substrate binding.</text>
</comment>
<evidence type="ECO:0000256" key="4">
    <source>
        <dbReference type="ARBA" id="ARBA00022722"/>
    </source>
</evidence>
<dbReference type="GO" id="GO:0035312">
    <property type="term" value="F:5'-3' DNA exonuclease activity"/>
    <property type="evidence" value="ECO:0007669"/>
    <property type="project" value="UniProtKB-UniRule"/>
</dbReference>
<keyword evidence="6" id="KW-0255">Endonuclease</keyword>
<evidence type="ECO:0000313" key="22">
    <source>
        <dbReference type="Proteomes" id="UP001187531"/>
    </source>
</evidence>
<dbReference type="InterPro" id="IPR029060">
    <property type="entry name" value="PIN-like_dom_sf"/>
</dbReference>
<feature type="region of interest" description="Disordered" evidence="18">
    <location>
        <begin position="476"/>
        <end position="499"/>
    </location>
</feature>
<evidence type="ECO:0000256" key="15">
    <source>
        <dbReference type="ARBA" id="ARBA00023242"/>
    </source>
</evidence>
<protein>
    <recommendedName>
        <fullName evidence="3 17">Exonuclease 1</fullName>
        <ecNumber evidence="17">3.1.-.-</ecNumber>
    </recommendedName>
</protein>
<dbReference type="GO" id="GO:0046872">
    <property type="term" value="F:metal ion binding"/>
    <property type="evidence" value="ECO:0007669"/>
    <property type="project" value="UniProtKB-UniRule"/>
</dbReference>
<dbReference type="InterPro" id="IPR006084">
    <property type="entry name" value="XPG/Rad2"/>
</dbReference>
<keyword evidence="15 17" id="KW-0539">Nucleus</keyword>
<evidence type="ECO:0000256" key="13">
    <source>
        <dbReference type="ARBA" id="ARBA00023125"/>
    </source>
</evidence>
<keyword evidence="16" id="KW-0802">TPR repeat</keyword>